<protein>
    <recommendedName>
        <fullName evidence="4 11">6-carboxyhexanoate--CoA ligase</fullName>
        <ecNumber evidence="4 11">6.2.1.14</ecNumber>
    </recommendedName>
    <alternativeName>
        <fullName evidence="11">Pimeloyl-CoA synthase</fullName>
    </alternativeName>
</protein>
<comment type="catalytic activity">
    <reaction evidence="10 11">
        <text>heptanedioate + ATP + CoA = 6-carboxyhexanoyl-CoA + AMP + diphosphate</text>
        <dbReference type="Rhea" id="RHEA:14781"/>
        <dbReference type="ChEBI" id="CHEBI:30616"/>
        <dbReference type="ChEBI" id="CHEBI:33019"/>
        <dbReference type="ChEBI" id="CHEBI:36165"/>
        <dbReference type="ChEBI" id="CHEBI:57287"/>
        <dbReference type="ChEBI" id="CHEBI:57360"/>
        <dbReference type="ChEBI" id="CHEBI:456215"/>
        <dbReference type="EC" id="6.2.1.14"/>
    </reaction>
</comment>
<evidence type="ECO:0000256" key="10">
    <source>
        <dbReference type="ARBA" id="ARBA00049553"/>
    </source>
</evidence>
<dbReference type="InterPro" id="IPR005499">
    <property type="entry name" value="BioW"/>
</dbReference>
<evidence type="ECO:0000256" key="2">
    <source>
        <dbReference type="ARBA" id="ARBA00005075"/>
    </source>
</evidence>
<evidence type="ECO:0000256" key="11">
    <source>
        <dbReference type="HAMAP-Rule" id="MF_00668"/>
    </source>
</evidence>
<accession>A0A378NUT4</accession>
<evidence type="ECO:0000256" key="9">
    <source>
        <dbReference type="ARBA" id="ARBA00022842"/>
    </source>
</evidence>
<evidence type="ECO:0000256" key="5">
    <source>
        <dbReference type="ARBA" id="ARBA00022598"/>
    </source>
</evidence>
<comment type="pathway">
    <text evidence="2 11">Metabolic intermediate metabolism; pimeloyl-CoA biosynthesis; pimeloyl-CoA from pimelate: step 1/1.</text>
</comment>
<dbReference type="RefSeq" id="WP_115151908.1">
    <property type="nucleotide sequence ID" value="NZ_UGPP01000001.1"/>
</dbReference>
<dbReference type="NCBIfam" id="NF002360">
    <property type="entry name" value="PRK01322.1"/>
    <property type="match status" value="1"/>
</dbReference>
<dbReference type="Proteomes" id="UP000255234">
    <property type="component" value="Unassembled WGS sequence"/>
</dbReference>
<dbReference type="GO" id="GO:0005524">
    <property type="term" value="F:ATP binding"/>
    <property type="evidence" value="ECO:0007669"/>
    <property type="project" value="UniProtKB-KW"/>
</dbReference>
<evidence type="ECO:0000256" key="8">
    <source>
        <dbReference type="ARBA" id="ARBA00022840"/>
    </source>
</evidence>
<dbReference type="STRING" id="1122216.GCA_000423385_00196"/>
<dbReference type="NCBIfam" id="TIGR01204">
    <property type="entry name" value="bioW"/>
    <property type="match status" value="1"/>
</dbReference>
<reference evidence="12 13" key="1">
    <citation type="submission" date="2018-06" db="EMBL/GenBank/DDBJ databases">
        <authorList>
            <consortium name="Pathogen Informatics"/>
            <person name="Doyle S."/>
        </authorList>
    </citation>
    <scope>NUCLEOTIDE SEQUENCE [LARGE SCALE GENOMIC DNA]</scope>
    <source>
        <strain evidence="12 13">NCTC10571</strain>
    </source>
</reference>
<comment type="subunit">
    <text evidence="3 11">Homodimer.</text>
</comment>
<sequence>MLYSIRMRSAQGGAHEHGGHHISGAERLITTQDLTTITENLIQRALTHEKGRADFIRLTIEEVKPKDIITIPMLKMETYTAIDVNDGHKNACEFLANAGISKIAIDNAMSSLLSLQENMMRGAILIDATTGKRLDNTGMRGIRVSRMDFKDTLQAKKHFDELGYTDNHVQEALVLASKVLSAPNVVGELCWSDDPNYIIGYVSANNIYHRITKMKPLHSNQGGRVFFVKTPVDITALQNYLERQPVLVDINL</sequence>
<gene>
    <name evidence="11 12" type="primary">bioW</name>
    <name evidence="12" type="ORF">NCTC10571_01799</name>
</gene>
<dbReference type="UniPathway" id="UPA00999">
    <property type="reaction ID" value="UER00351"/>
</dbReference>
<dbReference type="HAMAP" id="MF_00668">
    <property type="entry name" value="BioW"/>
    <property type="match status" value="1"/>
</dbReference>
<dbReference type="Pfam" id="PF03744">
    <property type="entry name" value="BioW"/>
    <property type="match status" value="1"/>
</dbReference>
<comment type="cofactor">
    <cofactor evidence="1 11">
        <name>Mg(2+)</name>
        <dbReference type="ChEBI" id="CHEBI:18420"/>
    </cofactor>
</comment>
<keyword evidence="5 11" id="KW-0436">Ligase</keyword>
<dbReference type="GO" id="GO:0000287">
    <property type="term" value="F:magnesium ion binding"/>
    <property type="evidence" value="ECO:0007669"/>
    <property type="project" value="UniProtKB-UniRule"/>
</dbReference>
<dbReference type="GO" id="GO:0009102">
    <property type="term" value="P:biotin biosynthetic process"/>
    <property type="evidence" value="ECO:0007669"/>
    <property type="project" value="UniProtKB-UniRule"/>
</dbReference>
<evidence type="ECO:0000256" key="7">
    <source>
        <dbReference type="ARBA" id="ARBA00022756"/>
    </source>
</evidence>
<dbReference type="EMBL" id="UGPP01000001">
    <property type="protein sequence ID" value="STY71637.1"/>
    <property type="molecule type" value="Genomic_DNA"/>
</dbReference>
<keyword evidence="6 11" id="KW-0547">Nucleotide-binding</keyword>
<evidence type="ECO:0000313" key="12">
    <source>
        <dbReference type="EMBL" id="STY71637.1"/>
    </source>
</evidence>
<dbReference type="EC" id="6.2.1.14" evidence="4 11"/>
<evidence type="ECO:0000256" key="6">
    <source>
        <dbReference type="ARBA" id="ARBA00022741"/>
    </source>
</evidence>
<organism evidence="12 13">
    <name type="scientific">Megamonas hypermegale</name>
    <dbReference type="NCBI Taxonomy" id="158847"/>
    <lineage>
        <taxon>Bacteria</taxon>
        <taxon>Bacillati</taxon>
        <taxon>Bacillota</taxon>
        <taxon>Negativicutes</taxon>
        <taxon>Selenomonadales</taxon>
        <taxon>Selenomonadaceae</taxon>
        <taxon>Megamonas</taxon>
    </lineage>
</organism>
<keyword evidence="9 11" id="KW-0460">Magnesium</keyword>
<evidence type="ECO:0000256" key="3">
    <source>
        <dbReference type="ARBA" id="ARBA00011738"/>
    </source>
</evidence>
<name>A0A378NUT4_9FIRM</name>
<proteinExistence type="inferred from homology"/>
<comment type="similarity">
    <text evidence="11">Belongs to the BioW family.</text>
</comment>
<comment type="function">
    <text evidence="11">Catalyzes the transformation of pimelate into pimeloyl-CoA with concomitant hydrolysis of ATP to AMP.</text>
</comment>
<evidence type="ECO:0000313" key="13">
    <source>
        <dbReference type="Proteomes" id="UP000255234"/>
    </source>
</evidence>
<evidence type="ECO:0000256" key="4">
    <source>
        <dbReference type="ARBA" id="ARBA00012984"/>
    </source>
</evidence>
<evidence type="ECO:0000256" key="1">
    <source>
        <dbReference type="ARBA" id="ARBA00001946"/>
    </source>
</evidence>
<dbReference type="AlphaFoldDB" id="A0A378NUT4"/>
<keyword evidence="8 11" id="KW-0067">ATP-binding</keyword>
<dbReference type="GO" id="GO:0042410">
    <property type="term" value="F:6-carboxyhexanoate-CoA ligase activity"/>
    <property type="evidence" value="ECO:0007669"/>
    <property type="project" value="UniProtKB-UniRule"/>
</dbReference>
<keyword evidence="7 11" id="KW-0093">Biotin biosynthesis</keyword>